<evidence type="ECO:0000313" key="9">
    <source>
        <dbReference type="Proteomes" id="UP001159363"/>
    </source>
</evidence>
<dbReference type="InterPro" id="IPR041373">
    <property type="entry name" value="RT_RNaseH"/>
</dbReference>
<evidence type="ECO:0000256" key="2">
    <source>
        <dbReference type="ARBA" id="ARBA00022695"/>
    </source>
</evidence>
<protein>
    <recommendedName>
        <fullName evidence="7">Reverse transcriptase RNase H-like domain-containing protein</fullName>
    </recommendedName>
</protein>
<keyword evidence="9" id="KW-1185">Reference proteome</keyword>
<keyword evidence="4" id="KW-0255">Endonuclease</keyword>
<dbReference type="Pfam" id="PF17917">
    <property type="entry name" value="RT_RNaseH"/>
    <property type="match status" value="1"/>
</dbReference>
<keyword evidence="5" id="KW-0378">Hydrolase</keyword>
<dbReference type="PANTHER" id="PTHR37984">
    <property type="entry name" value="PROTEIN CBG26694"/>
    <property type="match status" value="1"/>
</dbReference>
<evidence type="ECO:0000256" key="6">
    <source>
        <dbReference type="ARBA" id="ARBA00022918"/>
    </source>
</evidence>
<keyword evidence="6" id="KW-0695">RNA-directed DNA polymerase</keyword>
<dbReference type="EMBL" id="JARBHB010000002">
    <property type="protein sequence ID" value="KAJ8894296.1"/>
    <property type="molecule type" value="Genomic_DNA"/>
</dbReference>
<evidence type="ECO:0000256" key="5">
    <source>
        <dbReference type="ARBA" id="ARBA00022801"/>
    </source>
</evidence>
<organism evidence="8 9">
    <name type="scientific">Dryococelus australis</name>
    <dbReference type="NCBI Taxonomy" id="614101"/>
    <lineage>
        <taxon>Eukaryota</taxon>
        <taxon>Metazoa</taxon>
        <taxon>Ecdysozoa</taxon>
        <taxon>Arthropoda</taxon>
        <taxon>Hexapoda</taxon>
        <taxon>Insecta</taxon>
        <taxon>Pterygota</taxon>
        <taxon>Neoptera</taxon>
        <taxon>Polyneoptera</taxon>
        <taxon>Phasmatodea</taxon>
        <taxon>Verophasmatodea</taxon>
        <taxon>Anareolatae</taxon>
        <taxon>Phasmatidae</taxon>
        <taxon>Eurycanthinae</taxon>
        <taxon>Dryococelus</taxon>
    </lineage>
</organism>
<proteinExistence type="predicted"/>
<evidence type="ECO:0000256" key="4">
    <source>
        <dbReference type="ARBA" id="ARBA00022759"/>
    </source>
</evidence>
<dbReference type="PANTHER" id="PTHR37984:SF5">
    <property type="entry name" value="PROTEIN NYNRIN-LIKE"/>
    <property type="match status" value="1"/>
</dbReference>
<name>A0ABQ9ICB4_9NEOP</name>
<comment type="caution">
    <text evidence="8">The sequence shown here is derived from an EMBL/GenBank/DDBJ whole genome shotgun (WGS) entry which is preliminary data.</text>
</comment>
<keyword evidence="1" id="KW-0808">Transferase</keyword>
<gene>
    <name evidence="8" type="ORF">PR048_006911</name>
</gene>
<dbReference type="Proteomes" id="UP001159363">
    <property type="component" value="Chromosome 2"/>
</dbReference>
<accession>A0ABQ9ICB4</accession>
<keyword evidence="2" id="KW-0548">Nucleotidyltransferase</keyword>
<evidence type="ECO:0000256" key="3">
    <source>
        <dbReference type="ARBA" id="ARBA00022722"/>
    </source>
</evidence>
<reference evidence="8 9" key="1">
    <citation type="submission" date="2023-02" db="EMBL/GenBank/DDBJ databases">
        <title>LHISI_Scaffold_Assembly.</title>
        <authorList>
            <person name="Stuart O.P."/>
            <person name="Cleave R."/>
            <person name="Magrath M.J.L."/>
            <person name="Mikheyev A.S."/>
        </authorList>
    </citation>
    <scope>NUCLEOTIDE SEQUENCE [LARGE SCALE GENOMIC DNA]</scope>
    <source>
        <strain evidence="8">Daus_M_001</strain>
        <tissue evidence="8">Leg muscle</tissue>
    </source>
</reference>
<feature type="domain" description="Reverse transcriptase RNase H-like" evidence="7">
    <location>
        <begin position="2"/>
        <end position="60"/>
    </location>
</feature>
<keyword evidence="3" id="KW-0540">Nuclease</keyword>
<dbReference type="InterPro" id="IPR043502">
    <property type="entry name" value="DNA/RNA_pol_sf"/>
</dbReference>
<sequence>MFTVETDASENAVVATLSQSGRPVTLFSRLLSDTETRYSSVEKEAQAIIESDRKWRQFLFLHVPYQALLQNQERKLHALPLEMAYFHYDIIYRPGNDTHTADACSRTCSALDNTDAKLKNLHEILSPWR</sequence>
<evidence type="ECO:0000256" key="1">
    <source>
        <dbReference type="ARBA" id="ARBA00022679"/>
    </source>
</evidence>
<evidence type="ECO:0000313" key="8">
    <source>
        <dbReference type="EMBL" id="KAJ8894296.1"/>
    </source>
</evidence>
<evidence type="ECO:0000259" key="7">
    <source>
        <dbReference type="Pfam" id="PF17917"/>
    </source>
</evidence>
<dbReference type="SUPFAM" id="SSF56672">
    <property type="entry name" value="DNA/RNA polymerases"/>
    <property type="match status" value="1"/>
</dbReference>
<dbReference type="InterPro" id="IPR050951">
    <property type="entry name" value="Retrovirus_Pol_polyprotein"/>
</dbReference>